<dbReference type="STRING" id="1817758.A2150_07050"/>
<dbReference type="PANTHER" id="PTHR30411">
    <property type="entry name" value="CYTOPLASMIC PROTEIN"/>
    <property type="match status" value="1"/>
</dbReference>
<protein>
    <submittedName>
        <fullName evidence="2">Aminoacyl-tRNA deacylase</fullName>
    </submittedName>
</protein>
<dbReference type="CDD" id="cd04332">
    <property type="entry name" value="YbaK_like"/>
    <property type="match status" value="1"/>
</dbReference>
<organism evidence="2 3">
    <name type="scientific">Candidatus Muproteobacteria bacterium RBG_16_64_11</name>
    <dbReference type="NCBI Taxonomy" id="1817758"/>
    <lineage>
        <taxon>Bacteria</taxon>
        <taxon>Pseudomonadati</taxon>
        <taxon>Pseudomonadota</taxon>
        <taxon>Candidatus Muproteobacteria</taxon>
    </lineage>
</organism>
<dbReference type="Proteomes" id="UP000177925">
    <property type="component" value="Unassembled WGS sequence"/>
</dbReference>
<gene>
    <name evidence="2" type="ORF">A2150_07050</name>
</gene>
<dbReference type="AlphaFoldDB" id="A0A1F6TC21"/>
<name>A0A1F6TC21_9PROT</name>
<evidence type="ECO:0000313" key="3">
    <source>
        <dbReference type="Proteomes" id="UP000177925"/>
    </source>
</evidence>
<accession>A0A1F6TC21</accession>
<feature type="domain" description="YbaK/aminoacyl-tRNA synthetase-associated" evidence="1">
    <location>
        <begin position="23"/>
        <end position="143"/>
    </location>
</feature>
<reference evidence="2 3" key="1">
    <citation type="journal article" date="2016" name="Nat. Commun.">
        <title>Thousands of microbial genomes shed light on interconnected biogeochemical processes in an aquifer system.</title>
        <authorList>
            <person name="Anantharaman K."/>
            <person name="Brown C.T."/>
            <person name="Hug L.A."/>
            <person name="Sharon I."/>
            <person name="Castelle C.J."/>
            <person name="Probst A.J."/>
            <person name="Thomas B.C."/>
            <person name="Singh A."/>
            <person name="Wilkins M.J."/>
            <person name="Karaoz U."/>
            <person name="Brodie E.L."/>
            <person name="Williams K.H."/>
            <person name="Hubbard S.S."/>
            <person name="Banfield J.F."/>
        </authorList>
    </citation>
    <scope>NUCLEOTIDE SEQUENCE [LARGE SCALE GENOMIC DNA]</scope>
</reference>
<proteinExistence type="predicted"/>
<evidence type="ECO:0000313" key="2">
    <source>
        <dbReference type="EMBL" id="OGI42652.1"/>
    </source>
</evidence>
<dbReference type="EMBL" id="MFSS01000084">
    <property type="protein sequence ID" value="OGI42652.1"/>
    <property type="molecule type" value="Genomic_DNA"/>
</dbReference>
<dbReference type="SUPFAM" id="SSF55826">
    <property type="entry name" value="YbaK/ProRS associated domain"/>
    <property type="match status" value="1"/>
</dbReference>
<sequence length="158" mass="17370">MAIAITLKQYLAKKGVDYDLVPHPRTPTSLAAAHAARVPDDRVAKSVILEDEQGFLMAVVPACHRVELGTLHHALHRNLGLATEPEVVALFQDCEIGAIPAVGPAYGVPVIVDDSLTERPDIYFEAGDHRELIHMDTRQFKKLLPRVMHGRFSHRAGA</sequence>
<dbReference type="PANTHER" id="PTHR30411:SF9">
    <property type="entry name" value="MULTIFUNCTIONAL SER_THR-TRNA DEACYLASE PROXP-Y"/>
    <property type="match status" value="1"/>
</dbReference>
<evidence type="ECO:0000259" key="1">
    <source>
        <dbReference type="Pfam" id="PF04073"/>
    </source>
</evidence>
<dbReference type="Gene3D" id="3.90.960.10">
    <property type="entry name" value="YbaK/aminoacyl-tRNA synthetase-associated domain"/>
    <property type="match status" value="1"/>
</dbReference>
<dbReference type="Pfam" id="PF04073">
    <property type="entry name" value="tRNA_edit"/>
    <property type="match status" value="1"/>
</dbReference>
<dbReference type="GO" id="GO:0002161">
    <property type="term" value="F:aminoacyl-tRNA deacylase activity"/>
    <property type="evidence" value="ECO:0007669"/>
    <property type="project" value="InterPro"/>
</dbReference>
<dbReference type="InterPro" id="IPR036754">
    <property type="entry name" value="YbaK/aa-tRNA-synt-asso_dom_sf"/>
</dbReference>
<dbReference type="InterPro" id="IPR007214">
    <property type="entry name" value="YbaK/aa-tRNA-synth-assoc-dom"/>
</dbReference>
<comment type="caution">
    <text evidence="2">The sequence shown here is derived from an EMBL/GenBank/DDBJ whole genome shotgun (WGS) entry which is preliminary data.</text>
</comment>